<dbReference type="KEGG" id="pnl:PNK_2022"/>
<dbReference type="PANTHER" id="PTHR43615:SF1">
    <property type="entry name" value="PPDK_N DOMAIN-CONTAINING PROTEIN"/>
    <property type="match status" value="1"/>
</dbReference>
<dbReference type="PANTHER" id="PTHR43615">
    <property type="entry name" value="PHOSPHOENOLPYRUVATE SYNTHASE-RELATED"/>
    <property type="match status" value="1"/>
</dbReference>
<dbReference type="GO" id="GO:0005524">
    <property type="term" value="F:ATP binding"/>
    <property type="evidence" value="ECO:0007669"/>
    <property type="project" value="InterPro"/>
</dbReference>
<dbReference type="RefSeq" id="WP_032123858.1">
    <property type="nucleotide sequence ID" value="NZ_LN879502.1"/>
</dbReference>
<dbReference type="PATRIC" id="fig|389348.3.peg.2275"/>
<organism evidence="2 3">
    <name type="scientific">Candidatus Protochlamydia naegleriophila</name>
    <dbReference type="NCBI Taxonomy" id="389348"/>
    <lineage>
        <taxon>Bacteria</taxon>
        <taxon>Pseudomonadati</taxon>
        <taxon>Chlamydiota</taxon>
        <taxon>Chlamydiia</taxon>
        <taxon>Parachlamydiales</taxon>
        <taxon>Parachlamydiaceae</taxon>
        <taxon>Candidatus Protochlamydia</taxon>
    </lineage>
</organism>
<reference evidence="3" key="1">
    <citation type="submission" date="2015-09" db="EMBL/GenBank/DDBJ databases">
        <authorList>
            <person name="Bertelli C."/>
        </authorList>
    </citation>
    <scope>NUCLEOTIDE SEQUENCE [LARGE SCALE GENOMIC DNA]</scope>
    <source>
        <strain evidence="3">KNic</strain>
    </source>
</reference>
<dbReference type="SUPFAM" id="SSF56059">
    <property type="entry name" value="Glutathione synthetase ATP-binding domain-like"/>
    <property type="match status" value="1"/>
</dbReference>
<protein>
    <submittedName>
        <fullName evidence="2">Putative phosphoenolpyruvate synthase</fullName>
        <ecNumber evidence="2">2.7.9.2</ecNumber>
    </submittedName>
</protein>
<dbReference type="GO" id="GO:0008986">
    <property type="term" value="F:pyruvate, water dikinase activity"/>
    <property type="evidence" value="ECO:0007669"/>
    <property type="project" value="UniProtKB-EC"/>
</dbReference>
<evidence type="ECO:0000259" key="1">
    <source>
        <dbReference type="Pfam" id="PF01326"/>
    </source>
</evidence>
<keyword evidence="3" id="KW-1185">Reference proteome</keyword>
<dbReference type="STRING" id="389348.PNK_2022"/>
<evidence type="ECO:0000313" key="2">
    <source>
        <dbReference type="EMBL" id="CUI17626.1"/>
    </source>
</evidence>
<keyword evidence="2" id="KW-0808">Transferase</keyword>
<dbReference type="Proteomes" id="UP000069902">
    <property type="component" value="Chromosome cPNK"/>
</dbReference>
<gene>
    <name evidence="2" type="primary">ppsA</name>
    <name evidence="2" type="ORF">PNK_2022</name>
</gene>
<dbReference type="Pfam" id="PF01326">
    <property type="entry name" value="PPDK_N"/>
    <property type="match status" value="1"/>
</dbReference>
<name>A0A0U5JFL8_9BACT</name>
<keyword evidence="2" id="KW-0670">Pyruvate</keyword>
<dbReference type="InterPro" id="IPR002192">
    <property type="entry name" value="PPDK_AMP/ATP-bd"/>
</dbReference>
<evidence type="ECO:0000313" key="3">
    <source>
        <dbReference type="Proteomes" id="UP000069902"/>
    </source>
</evidence>
<sequence>MSYCLINEVDQESQYGGKAFQLGQVMRLGLPVPGGYALSVDFVEAILAGSAQALQALKKIFDYFKGDFLAVRSSAVGEDSEGASFAGQHSTLLNIHSYETTVDAIRSIWESARTSSATAYRKKMGLDLECKMGIVLQKMVQATTAGVLFNQNPITKIRERIIEAAWGLGEIVVQGMIIPDFYRIDSNGEILERLPGIKNKAIRLSKTGGTWEEDIPLHEQSVLCLSDIQLLELHNLALRCEGIFQKDCKHDLEWAFENNHLYLLQRRTITTL</sequence>
<dbReference type="EMBL" id="LN879502">
    <property type="protein sequence ID" value="CUI17626.1"/>
    <property type="molecule type" value="Genomic_DNA"/>
</dbReference>
<dbReference type="Gene3D" id="3.30.470.20">
    <property type="entry name" value="ATP-grasp fold, B domain"/>
    <property type="match status" value="1"/>
</dbReference>
<dbReference type="InterPro" id="IPR013815">
    <property type="entry name" value="ATP_grasp_subdomain_1"/>
</dbReference>
<dbReference type="InterPro" id="IPR051549">
    <property type="entry name" value="PEP_Utilizing_Enz"/>
</dbReference>
<feature type="domain" description="Pyruvate phosphate dikinase AMP/ATP-binding" evidence="1">
    <location>
        <begin position="56"/>
        <end position="271"/>
    </location>
</feature>
<proteinExistence type="predicted"/>
<dbReference type="EC" id="2.7.9.2" evidence="2"/>
<dbReference type="InParanoid" id="A0A0U5JFL8"/>
<dbReference type="AlphaFoldDB" id="A0A0U5JFL8"/>
<dbReference type="Gene3D" id="3.30.1490.20">
    <property type="entry name" value="ATP-grasp fold, A domain"/>
    <property type="match status" value="1"/>
</dbReference>
<accession>A0A0U5JFL8</accession>